<keyword evidence="1" id="KW-1133">Transmembrane helix</keyword>
<keyword evidence="1" id="KW-0812">Transmembrane</keyword>
<protein>
    <submittedName>
        <fullName evidence="2">Uncharacterized protein</fullName>
    </submittedName>
</protein>
<dbReference type="KEGG" id="xne:XNC1_1553"/>
<dbReference type="AlphaFoldDB" id="D3VBH7"/>
<evidence type="ECO:0000313" key="3">
    <source>
        <dbReference type="Proteomes" id="UP000008075"/>
    </source>
</evidence>
<name>D3VBH7_XENNA</name>
<dbReference type="EMBL" id="FN667742">
    <property type="protein sequence ID" value="CBJ89616.1"/>
    <property type="molecule type" value="Genomic_DNA"/>
</dbReference>
<dbReference type="HOGENOM" id="CLU_2721377_0_0_6"/>
<feature type="transmembrane region" description="Helical" evidence="1">
    <location>
        <begin position="33"/>
        <end position="53"/>
    </location>
</feature>
<dbReference type="STRING" id="406817.XNC1_1553"/>
<accession>D3VBH7</accession>
<evidence type="ECO:0000313" key="2">
    <source>
        <dbReference type="EMBL" id="CBJ89616.1"/>
    </source>
</evidence>
<evidence type="ECO:0000256" key="1">
    <source>
        <dbReference type="SAM" id="Phobius"/>
    </source>
</evidence>
<proteinExistence type="predicted"/>
<keyword evidence="1" id="KW-0472">Membrane</keyword>
<gene>
    <name evidence="2" type="ordered locus">XNC1_1553</name>
</gene>
<keyword evidence="3" id="KW-1185">Reference proteome</keyword>
<sequence>MGCAWFALTLIILNNFNVKKALSTSLNNICKNLLGLFLFFFFIIIRLIVIFFIRAQLRKLKYLYQIKLNIYS</sequence>
<dbReference type="Proteomes" id="UP000008075">
    <property type="component" value="Chromosome"/>
</dbReference>
<reference evidence="2 3" key="1">
    <citation type="journal article" date="2011" name="PLoS ONE">
        <title>The entomopathogenic bacterial endosymbionts xenorhabdus and photorhabdus: convergent lifestyles from divergent genomes.</title>
        <authorList>
            <person name="Chaston J.M."/>
            <person name="Suen G."/>
            <person name="Tucker S.L."/>
            <person name="Andersen A.W."/>
            <person name="Bhasin A."/>
            <person name="Bode E."/>
            <person name="Bode H.B."/>
            <person name="Brachmann A.O."/>
            <person name="Cowles C.E."/>
            <person name="Cowles K.N."/>
            <person name="Darby C."/>
            <person name="de Leon L."/>
            <person name="Drace K."/>
            <person name="Du Z."/>
            <person name="Givaudan A."/>
            <person name="Herbert Tran E.E."/>
            <person name="Jewell K.A."/>
            <person name="Knack J.J."/>
            <person name="Krasomil-Osterfeld K.C."/>
            <person name="Kukor R."/>
            <person name="Lanois A."/>
            <person name="Latreille P."/>
            <person name="Leimgruber N.K."/>
            <person name="Lipke C.M."/>
            <person name="Liu R."/>
            <person name="Lu X."/>
            <person name="Martens E.C."/>
            <person name="Marri P.R."/>
            <person name="Medigue C."/>
            <person name="Menard M.L."/>
            <person name="Miller N.M."/>
            <person name="Morales-Soto N."/>
            <person name="Norton S."/>
            <person name="Ogier J.C."/>
            <person name="Orchard S.S."/>
            <person name="Park D."/>
            <person name="Park Y."/>
            <person name="Qurollo B.A."/>
            <person name="Sugar D.R."/>
            <person name="Richards G.R."/>
            <person name="Rouy Z."/>
            <person name="Slominski B."/>
            <person name="Slominski K."/>
            <person name="Snyder H."/>
            <person name="Tjaden B.C."/>
            <person name="van der Hoeven R."/>
            <person name="Welch R.D."/>
            <person name="Wheeler C."/>
            <person name="Xiang B."/>
            <person name="Barbazuk B."/>
            <person name="Gaudriault S."/>
            <person name="Goodner B."/>
            <person name="Slater S.C."/>
            <person name="Forst S."/>
            <person name="Goldman B.S."/>
            <person name="Goodrich-Blair H."/>
        </authorList>
    </citation>
    <scope>NUCLEOTIDE SEQUENCE [LARGE SCALE GENOMIC DNA]</scope>
    <source>
        <strain evidence="3">ATCC 19061 / DSM 3370 / CCUG 14189 / LMG 1036 / NCIMB 9965 / AN6</strain>
    </source>
</reference>
<organism evidence="2 3">
    <name type="scientific">Xenorhabdus nematophila (strain ATCC 19061 / DSM 3370 / CCUG 14189 / LMG 1036 / NCIMB 9965 / AN6)</name>
    <dbReference type="NCBI Taxonomy" id="406817"/>
    <lineage>
        <taxon>Bacteria</taxon>
        <taxon>Pseudomonadati</taxon>
        <taxon>Pseudomonadota</taxon>
        <taxon>Gammaproteobacteria</taxon>
        <taxon>Enterobacterales</taxon>
        <taxon>Morganellaceae</taxon>
        <taxon>Xenorhabdus</taxon>
    </lineage>
</organism>